<dbReference type="Pfam" id="PF19853">
    <property type="entry name" value="DUF6328"/>
    <property type="match status" value="1"/>
</dbReference>
<reference evidence="3" key="1">
    <citation type="submission" date="2023-07" db="EMBL/GenBank/DDBJ databases">
        <title>30 novel species of actinomycetes from the DSMZ collection.</title>
        <authorList>
            <person name="Nouioui I."/>
        </authorList>
    </citation>
    <scope>NUCLEOTIDE SEQUENCE [LARGE SCALE GENOMIC DNA]</scope>
    <source>
        <strain evidence="3">DSM 46792</strain>
    </source>
</reference>
<feature type="transmembrane region" description="Helical" evidence="1">
    <location>
        <begin position="34"/>
        <end position="55"/>
    </location>
</feature>
<feature type="transmembrane region" description="Helical" evidence="1">
    <location>
        <begin position="67"/>
        <end position="88"/>
    </location>
</feature>
<dbReference type="InterPro" id="IPR046291">
    <property type="entry name" value="DUF6328"/>
</dbReference>
<name>A0ABU2K3A7_9ACTN</name>
<keyword evidence="1" id="KW-1133">Transmembrane helix</keyword>
<gene>
    <name evidence="2" type="ORF">RM425_01990</name>
</gene>
<evidence type="ECO:0000313" key="2">
    <source>
        <dbReference type="EMBL" id="MDT0274664.1"/>
    </source>
</evidence>
<proteinExistence type="predicted"/>
<keyword evidence="3" id="KW-1185">Reference proteome</keyword>
<organism evidence="2 3">
    <name type="scientific">Blastococcus goldschmidtiae</name>
    <dbReference type="NCBI Taxonomy" id="3075546"/>
    <lineage>
        <taxon>Bacteria</taxon>
        <taxon>Bacillati</taxon>
        <taxon>Actinomycetota</taxon>
        <taxon>Actinomycetes</taxon>
        <taxon>Geodermatophilales</taxon>
        <taxon>Geodermatophilaceae</taxon>
        <taxon>Blastococcus</taxon>
    </lineage>
</organism>
<feature type="transmembrane region" description="Helical" evidence="1">
    <location>
        <begin position="134"/>
        <end position="155"/>
    </location>
</feature>
<keyword evidence="1" id="KW-0812">Transmembrane</keyword>
<evidence type="ECO:0000313" key="3">
    <source>
        <dbReference type="Proteomes" id="UP001183222"/>
    </source>
</evidence>
<evidence type="ECO:0000256" key="1">
    <source>
        <dbReference type="SAM" id="Phobius"/>
    </source>
</evidence>
<feature type="transmembrane region" description="Helical" evidence="1">
    <location>
        <begin position="109"/>
        <end position="128"/>
    </location>
</feature>
<accession>A0ABU2K3A7</accession>
<keyword evidence="1" id="KW-0472">Membrane</keyword>
<protein>
    <submittedName>
        <fullName evidence="2">DUF6328 family protein</fullName>
    </submittedName>
</protein>
<dbReference type="Proteomes" id="UP001183222">
    <property type="component" value="Unassembled WGS sequence"/>
</dbReference>
<sequence length="166" mass="17924">MNRKPTDAAASAQARGETRDQVLDRNVNEVLQEVRVVLTGVQVLFAFLLGLAFTGRFQELGTFGTTVYTITLLATASATVLLVAPVAFHRTLFRLRRKEELVAYADRSLRAGLALLLVGIASAVLLVLDVALGRVHAIVGCAGLVVLGGLAWYALPLRARRRARES</sequence>
<dbReference type="RefSeq" id="WP_311343506.1">
    <property type="nucleotide sequence ID" value="NZ_JAVREI010000001.1"/>
</dbReference>
<comment type="caution">
    <text evidence="2">The sequence shown here is derived from an EMBL/GenBank/DDBJ whole genome shotgun (WGS) entry which is preliminary data.</text>
</comment>
<dbReference type="EMBL" id="JAVREI010000001">
    <property type="protein sequence ID" value="MDT0274664.1"/>
    <property type="molecule type" value="Genomic_DNA"/>
</dbReference>